<protein>
    <recommendedName>
        <fullName evidence="6">NAD(P)-binding protein</fullName>
    </recommendedName>
</protein>
<dbReference type="SUPFAM" id="SSF51735">
    <property type="entry name" value="NAD(P)-binding Rossmann-fold domains"/>
    <property type="match status" value="1"/>
</dbReference>
<dbReference type="PANTHER" id="PTHR24320:SF272">
    <property type="entry name" value="NAD(P)-BINDING ROSSMANN-FOLD SUPERFAMILY PROTEIN"/>
    <property type="match status" value="1"/>
</dbReference>
<evidence type="ECO:0000313" key="4">
    <source>
        <dbReference type="EMBL" id="KAF2159355.1"/>
    </source>
</evidence>
<dbReference type="GO" id="GO:0016491">
    <property type="term" value="F:oxidoreductase activity"/>
    <property type="evidence" value="ECO:0007669"/>
    <property type="project" value="UniProtKB-KW"/>
</dbReference>
<dbReference type="RefSeq" id="XP_033660244.1">
    <property type="nucleotide sequence ID" value="XM_033809823.1"/>
</dbReference>
<gene>
    <name evidence="4" type="ORF">M409DRAFT_30233</name>
</gene>
<organism evidence="4 5">
    <name type="scientific">Zasmidium cellare ATCC 36951</name>
    <dbReference type="NCBI Taxonomy" id="1080233"/>
    <lineage>
        <taxon>Eukaryota</taxon>
        <taxon>Fungi</taxon>
        <taxon>Dikarya</taxon>
        <taxon>Ascomycota</taxon>
        <taxon>Pezizomycotina</taxon>
        <taxon>Dothideomycetes</taxon>
        <taxon>Dothideomycetidae</taxon>
        <taxon>Mycosphaerellales</taxon>
        <taxon>Mycosphaerellaceae</taxon>
        <taxon>Zasmidium</taxon>
    </lineage>
</organism>
<accession>A0A6A6BXC1</accession>
<evidence type="ECO:0000313" key="5">
    <source>
        <dbReference type="Proteomes" id="UP000799537"/>
    </source>
</evidence>
<dbReference type="Proteomes" id="UP000799537">
    <property type="component" value="Unassembled WGS sequence"/>
</dbReference>
<sequence length="347" mass="37615">MPIPTNPYQPYAKLHENPAGPGDKRPTTTQVLQDEGLLDGGLKDKVYLVTGCSAGLGAETARALHNAGGDVYMTVREAKKAEGEKIIKDIKSTSKGSGKLELVFMDLTVFDSVRAGAADFLKRSPTLNVLVENAGVMAPAYSKTSAGYELQLGTNHFGHFLLFQLLKDRLLASATPSNPSRVVIVTSAGHQFSPIRFSDMNFDKAGDYDGYTAYGQSKTANIYMASSIERHYAARNLHATSVHPGAIWDTDIKRHQSVELVDSTFDMSLLEPLMKSVEQGASTQVWAATAEHFRDKGGLYLSETGVAGPHPEGAHMAIGGYVGHTYDEEAEERLWRLSCEVFGVGED</sequence>
<evidence type="ECO:0000256" key="1">
    <source>
        <dbReference type="ARBA" id="ARBA00006484"/>
    </source>
</evidence>
<dbReference type="Gene3D" id="3.40.50.720">
    <property type="entry name" value="NAD(P)-binding Rossmann-like Domain"/>
    <property type="match status" value="1"/>
</dbReference>
<comment type="similarity">
    <text evidence="1">Belongs to the short-chain dehydrogenases/reductases (SDR) family.</text>
</comment>
<keyword evidence="5" id="KW-1185">Reference proteome</keyword>
<keyword evidence="2" id="KW-0560">Oxidoreductase</keyword>
<dbReference type="Pfam" id="PF00106">
    <property type="entry name" value="adh_short"/>
    <property type="match status" value="1"/>
</dbReference>
<evidence type="ECO:0000256" key="2">
    <source>
        <dbReference type="ARBA" id="ARBA00023002"/>
    </source>
</evidence>
<reference evidence="4" key="1">
    <citation type="journal article" date="2020" name="Stud. Mycol.">
        <title>101 Dothideomycetes genomes: a test case for predicting lifestyles and emergence of pathogens.</title>
        <authorList>
            <person name="Haridas S."/>
            <person name="Albert R."/>
            <person name="Binder M."/>
            <person name="Bloem J."/>
            <person name="Labutti K."/>
            <person name="Salamov A."/>
            <person name="Andreopoulos B."/>
            <person name="Baker S."/>
            <person name="Barry K."/>
            <person name="Bills G."/>
            <person name="Bluhm B."/>
            <person name="Cannon C."/>
            <person name="Castanera R."/>
            <person name="Culley D."/>
            <person name="Daum C."/>
            <person name="Ezra D."/>
            <person name="Gonzalez J."/>
            <person name="Henrissat B."/>
            <person name="Kuo A."/>
            <person name="Liang C."/>
            <person name="Lipzen A."/>
            <person name="Lutzoni F."/>
            <person name="Magnuson J."/>
            <person name="Mondo S."/>
            <person name="Nolan M."/>
            <person name="Ohm R."/>
            <person name="Pangilinan J."/>
            <person name="Park H.-J."/>
            <person name="Ramirez L."/>
            <person name="Alfaro M."/>
            <person name="Sun H."/>
            <person name="Tritt A."/>
            <person name="Yoshinaga Y."/>
            <person name="Zwiers L.-H."/>
            <person name="Turgeon B."/>
            <person name="Goodwin S."/>
            <person name="Spatafora J."/>
            <person name="Crous P."/>
            <person name="Grigoriev I."/>
        </authorList>
    </citation>
    <scope>NUCLEOTIDE SEQUENCE</scope>
    <source>
        <strain evidence="4">ATCC 36951</strain>
    </source>
</reference>
<dbReference type="PRINTS" id="PR00081">
    <property type="entry name" value="GDHRDH"/>
</dbReference>
<dbReference type="EMBL" id="ML993639">
    <property type="protein sequence ID" value="KAF2159355.1"/>
    <property type="molecule type" value="Genomic_DNA"/>
</dbReference>
<feature type="region of interest" description="Disordered" evidence="3">
    <location>
        <begin position="1"/>
        <end position="26"/>
    </location>
</feature>
<dbReference type="InterPro" id="IPR036291">
    <property type="entry name" value="NAD(P)-bd_dom_sf"/>
</dbReference>
<name>A0A6A6BXC1_ZASCE</name>
<dbReference type="AlphaFoldDB" id="A0A6A6BXC1"/>
<proteinExistence type="inferred from homology"/>
<evidence type="ECO:0000256" key="3">
    <source>
        <dbReference type="SAM" id="MobiDB-lite"/>
    </source>
</evidence>
<dbReference type="OrthoDB" id="191139at2759"/>
<dbReference type="InterPro" id="IPR002347">
    <property type="entry name" value="SDR_fam"/>
</dbReference>
<dbReference type="PANTHER" id="PTHR24320">
    <property type="entry name" value="RETINOL DEHYDROGENASE"/>
    <property type="match status" value="1"/>
</dbReference>
<evidence type="ECO:0008006" key="6">
    <source>
        <dbReference type="Google" id="ProtNLM"/>
    </source>
</evidence>
<dbReference type="GeneID" id="54563095"/>